<evidence type="ECO:0008006" key="4">
    <source>
        <dbReference type="Google" id="ProtNLM"/>
    </source>
</evidence>
<name>A0ABU0LBZ2_XANAG</name>
<dbReference type="Gene3D" id="2.40.50.90">
    <property type="match status" value="1"/>
</dbReference>
<dbReference type="EMBL" id="JAUSVY010000003">
    <property type="protein sequence ID" value="MDQ0504651.1"/>
    <property type="molecule type" value="Genomic_DNA"/>
</dbReference>
<keyword evidence="3" id="KW-1185">Reference proteome</keyword>
<comment type="caution">
    <text evidence="2">The sequence shown here is derived from an EMBL/GenBank/DDBJ whole genome shotgun (WGS) entry which is preliminary data.</text>
</comment>
<evidence type="ECO:0000313" key="3">
    <source>
        <dbReference type="Proteomes" id="UP001241747"/>
    </source>
</evidence>
<dbReference type="Proteomes" id="UP001241747">
    <property type="component" value="Unassembled WGS sequence"/>
</dbReference>
<sequence length="306" mass="32020">MRLELRAGAARVAAGVLAAWTVAGPLPAVGAARTTTPKPVACVPAAASADPSTRIVALTEDGSLKLEDGRRFVPNRIVLPTRLEPAPDVANAAARAVIDAIAGRPITLSRTAPDRHGRLTGDARLSNTSDAEGDLAALLVFAGAAYTAADAPCAPPLLALEAQARRARRGLWARPGAIATAGDPQAMGLHRGLYTVAEGQILTVGVRRERTYLNFGETWRQDFTVIVPTADFAIILEHGHDQGQGNGQDGGSGYGGSGSGRDPDVLRNARVRVRGVVREQGGPAIMVRSQADIERLADRTGSEDRR</sequence>
<protein>
    <recommendedName>
        <fullName evidence="4">Nuclease</fullName>
    </recommendedName>
</protein>
<organism evidence="2 3">
    <name type="scientific">Xanthobacter agilis</name>
    <dbReference type="NCBI Taxonomy" id="47492"/>
    <lineage>
        <taxon>Bacteria</taxon>
        <taxon>Pseudomonadati</taxon>
        <taxon>Pseudomonadota</taxon>
        <taxon>Alphaproteobacteria</taxon>
        <taxon>Hyphomicrobiales</taxon>
        <taxon>Xanthobacteraceae</taxon>
        <taxon>Xanthobacter</taxon>
    </lineage>
</organism>
<evidence type="ECO:0000256" key="1">
    <source>
        <dbReference type="SAM" id="MobiDB-lite"/>
    </source>
</evidence>
<evidence type="ECO:0000313" key="2">
    <source>
        <dbReference type="EMBL" id="MDQ0504651.1"/>
    </source>
</evidence>
<accession>A0ABU0LBZ2</accession>
<feature type="region of interest" description="Disordered" evidence="1">
    <location>
        <begin position="240"/>
        <end position="265"/>
    </location>
</feature>
<dbReference type="InterPro" id="IPR035437">
    <property type="entry name" value="SNase_OB-fold_sf"/>
</dbReference>
<dbReference type="RefSeq" id="WP_237347483.1">
    <property type="nucleotide sequence ID" value="NZ_JABWGX010000036.1"/>
</dbReference>
<reference evidence="2 3" key="1">
    <citation type="submission" date="2023-07" db="EMBL/GenBank/DDBJ databases">
        <title>Genomic Encyclopedia of Type Strains, Phase IV (KMG-IV): sequencing the most valuable type-strain genomes for metagenomic binning, comparative biology and taxonomic classification.</title>
        <authorList>
            <person name="Goeker M."/>
        </authorList>
    </citation>
    <scope>NUCLEOTIDE SEQUENCE [LARGE SCALE GENOMIC DNA]</scope>
    <source>
        <strain evidence="2 3">DSM 3770</strain>
    </source>
</reference>
<gene>
    <name evidence="2" type="ORF">QOZ94_001433</name>
</gene>
<proteinExistence type="predicted"/>
<dbReference type="SUPFAM" id="SSF50199">
    <property type="entry name" value="Staphylococcal nuclease"/>
    <property type="match status" value="1"/>
</dbReference>
<feature type="compositionally biased region" description="Gly residues" evidence="1">
    <location>
        <begin position="242"/>
        <end position="259"/>
    </location>
</feature>